<accession>A0ABS7XNB6</accession>
<keyword evidence="1" id="KW-1133">Transmembrane helix</keyword>
<dbReference type="EMBL" id="JAIUJR010000001">
    <property type="protein sequence ID" value="MCA0131476.1"/>
    <property type="molecule type" value="Genomic_DNA"/>
</dbReference>
<keyword evidence="1" id="KW-0812">Transmembrane</keyword>
<sequence length="162" mass="17740">MHSSKLAADPLALVLGILSLVLGIAGCCCYGITAIIPLVLAIVGLVSANKSLREYRENPQAFSPQSASNVNTAKVLNIIGIVINGFVVLISVVIIAFYGTMLSSEIFEEIRNNSRTTDDYYEIEVDTSNTKGHENYFKEEQDSINIDDLLQKQTEKVTLEIN</sequence>
<evidence type="ECO:0000256" key="1">
    <source>
        <dbReference type="SAM" id="Phobius"/>
    </source>
</evidence>
<gene>
    <name evidence="2" type="ORF">LBU54_02690</name>
</gene>
<dbReference type="NCBIfam" id="NF040945">
    <property type="entry name" value="CCC_membrane"/>
    <property type="match status" value="1"/>
</dbReference>
<name>A0ABS7XNB6_9FLAO</name>
<dbReference type="InterPro" id="IPR011655">
    <property type="entry name" value="MpPF26"/>
</dbReference>
<feature type="transmembrane region" description="Helical" evidence="1">
    <location>
        <begin position="75"/>
        <end position="98"/>
    </location>
</feature>
<reference evidence="3" key="1">
    <citation type="submission" date="2023-07" db="EMBL/GenBank/DDBJ databases">
        <authorList>
            <person name="Yue Y."/>
        </authorList>
    </citation>
    <scope>NUCLEOTIDE SEQUENCE [LARGE SCALE GENOMIC DNA]</scope>
    <source>
        <strain evidence="3">D23</strain>
    </source>
</reference>
<comment type="caution">
    <text evidence="2">The sequence shown here is derived from an EMBL/GenBank/DDBJ whole genome shotgun (WGS) entry which is preliminary data.</text>
</comment>
<feature type="transmembrane region" description="Helical" evidence="1">
    <location>
        <begin position="12"/>
        <end position="45"/>
    </location>
</feature>
<dbReference type="Proteomes" id="UP001198901">
    <property type="component" value="Unassembled WGS sequence"/>
</dbReference>
<proteinExistence type="predicted"/>
<dbReference type="PROSITE" id="PS51257">
    <property type="entry name" value="PROKAR_LIPOPROTEIN"/>
    <property type="match status" value="1"/>
</dbReference>
<evidence type="ECO:0000313" key="2">
    <source>
        <dbReference type="EMBL" id="MCA0131476.1"/>
    </source>
</evidence>
<protein>
    <submittedName>
        <fullName evidence="2">DUF4190 domain-containing protein</fullName>
    </submittedName>
</protein>
<keyword evidence="3" id="KW-1185">Reference proteome</keyword>
<organism evidence="2 3">
    <name type="scientific">Winogradskyella alexanderae</name>
    <dbReference type="NCBI Taxonomy" id="2877123"/>
    <lineage>
        <taxon>Bacteria</taxon>
        <taxon>Pseudomonadati</taxon>
        <taxon>Bacteroidota</taxon>
        <taxon>Flavobacteriia</taxon>
        <taxon>Flavobacteriales</taxon>
        <taxon>Flavobacteriaceae</taxon>
        <taxon>Winogradskyella</taxon>
    </lineage>
</organism>
<keyword evidence="1" id="KW-0472">Membrane</keyword>
<dbReference type="Pfam" id="PF07666">
    <property type="entry name" value="MpPF26"/>
    <property type="match status" value="1"/>
</dbReference>
<dbReference type="RefSeq" id="WP_224525397.1">
    <property type="nucleotide sequence ID" value="NZ_JAIUJR010000001.1"/>
</dbReference>
<evidence type="ECO:0000313" key="3">
    <source>
        <dbReference type="Proteomes" id="UP001198901"/>
    </source>
</evidence>